<dbReference type="GO" id="GO:0046872">
    <property type="term" value="F:metal ion binding"/>
    <property type="evidence" value="ECO:0007669"/>
    <property type="project" value="UniProtKB-KW"/>
</dbReference>
<gene>
    <name evidence="4" type="ORF">D0865_04337</name>
</gene>
<evidence type="ECO:0000313" key="4">
    <source>
        <dbReference type="EMBL" id="RMY55129.1"/>
    </source>
</evidence>
<dbReference type="PROSITE" id="PS00498">
    <property type="entry name" value="TYROSINASE_2"/>
    <property type="match status" value="1"/>
</dbReference>
<dbReference type="InterPro" id="IPR050316">
    <property type="entry name" value="Tyrosinase/Hemocyanin"/>
</dbReference>
<dbReference type="OrthoDB" id="6132182at2759"/>
<evidence type="ECO:0000256" key="1">
    <source>
        <dbReference type="ARBA" id="ARBA00022723"/>
    </source>
</evidence>
<organism evidence="4 5">
    <name type="scientific">Hortaea werneckii</name>
    <name type="common">Black yeast</name>
    <name type="synonym">Cladosporium werneckii</name>
    <dbReference type="NCBI Taxonomy" id="91943"/>
    <lineage>
        <taxon>Eukaryota</taxon>
        <taxon>Fungi</taxon>
        <taxon>Dikarya</taxon>
        <taxon>Ascomycota</taxon>
        <taxon>Pezizomycotina</taxon>
        <taxon>Dothideomycetes</taxon>
        <taxon>Dothideomycetidae</taxon>
        <taxon>Mycosphaerellales</taxon>
        <taxon>Teratosphaeriaceae</taxon>
        <taxon>Hortaea</taxon>
    </lineage>
</organism>
<dbReference type="InterPro" id="IPR002227">
    <property type="entry name" value="Tyrosinase_Cu-bd"/>
</dbReference>
<evidence type="ECO:0000259" key="3">
    <source>
        <dbReference type="PROSITE" id="PS00498"/>
    </source>
</evidence>
<sequence length="432" mass="47647">MKLQNILGAGLFVSGGADVAQASQEAAKDAIESVAERTKATVLKQVDNQAAKLRECGTEPSCTRDKLVFRREYGSLSEAERLEYVDAVKCLQQLPPRTPSTAAAGAKSRFDDFVVTHINQTLTIHFTGNFMPWHRWFVHEYEKALREECGYSGYQPYWDWPRYASAPQDSPIFDGSPTSLGGNGEYVVHDGPVISPPEGFGGGDIQLPAGVGGGYVTTGPFANMTVNLGPKGGLNGTEPGPDGGLGYNPRRLKRDVGPAMNARYANYTTVMNLLAKPDFNQYRLLSEGVPYTVEIGPHGGIHYTISGDPGADLFTSPGDPTFWTHHSMMDRMWSYWQVYSIGRLRKTRLQLSAMYRSVSKINKSPRQLLDPETRFTESSMNNGTYGHITWANQPESRKTYFNDTIDMGYAGDSISIGEVMSTTSGPFCYFYL</sequence>
<proteinExistence type="predicted"/>
<dbReference type="Pfam" id="PF00264">
    <property type="entry name" value="Tyrosinase"/>
    <property type="match status" value="1"/>
</dbReference>
<dbReference type="SUPFAM" id="SSF48056">
    <property type="entry name" value="Di-copper centre-containing domain"/>
    <property type="match status" value="1"/>
</dbReference>
<dbReference type="InterPro" id="IPR008922">
    <property type="entry name" value="Di-copper_centre_dom_sf"/>
</dbReference>
<dbReference type="EMBL" id="QWIN01000263">
    <property type="protein sequence ID" value="RMY55129.1"/>
    <property type="molecule type" value="Genomic_DNA"/>
</dbReference>
<dbReference type="Proteomes" id="UP000270230">
    <property type="component" value="Unassembled WGS sequence"/>
</dbReference>
<feature type="domain" description="Tyrosinase copper-binding" evidence="3">
    <location>
        <begin position="319"/>
        <end position="330"/>
    </location>
</feature>
<dbReference type="Gene3D" id="1.10.1280.10">
    <property type="entry name" value="Di-copper center containing domain from catechol oxidase"/>
    <property type="match status" value="1"/>
</dbReference>
<accession>A0A3M7CSU3</accession>
<dbReference type="PROSITE" id="PS00497">
    <property type="entry name" value="TYROSINASE_1"/>
    <property type="match status" value="1"/>
</dbReference>
<dbReference type="PRINTS" id="PR00092">
    <property type="entry name" value="TYROSINASE"/>
</dbReference>
<evidence type="ECO:0000313" key="5">
    <source>
        <dbReference type="Proteomes" id="UP000270230"/>
    </source>
</evidence>
<feature type="domain" description="Tyrosinase copper-binding" evidence="2">
    <location>
        <begin position="125"/>
        <end position="142"/>
    </location>
</feature>
<dbReference type="PANTHER" id="PTHR11474">
    <property type="entry name" value="TYROSINASE FAMILY MEMBER"/>
    <property type="match status" value="1"/>
</dbReference>
<keyword evidence="1" id="KW-0479">Metal-binding</keyword>
<dbReference type="GO" id="GO:0016491">
    <property type="term" value="F:oxidoreductase activity"/>
    <property type="evidence" value="ECO:0007669"/>
    <property type="project" value="InterPro"/>
</dbReference>
<protein>
    <recommendedName>
        <fullName evidence="2 3">Tyrosinase copper-binding domain-containing protein</fullName>
    </recommendedName>
</protein>
<dbReference type="PANTHER" id="PTHR11474:SF116">
    <property type="entry name" value="TYROSINASE"/>
    <property type="match status" value="1"/>
</dbReference>
<evidence type="ECO:0000259" key="2">
    <source>
        <dbReference type="PROSITE" id="PS00497"/>
    </source>
</evidence>
<dbReference type="VEuPathDB" id="FungiDB:BTJ68_02366"/>
<dbReference type="AlphaFoldDB" id="A0A3M7CSU3"/>
<comment type="caution">
    <text evidence="4">The sequence shown here is derived from an EMBL/GenBank/DDBJ whole genome shotgun (WGS) entry which is preliminary data.</text>
</comment>
<name>A0A3M7CSU3_HORWE</name>
<reference evidence="4 5" key="1">
    <citation type="journal article" date="2018" name="BMC Genomics">
        <title>Genomic evidence for intraspecific hybridization in a clonal and extremely halotolerant yeast.</title>
        <authorList>
            <person name="Gostincar C."/>
            <person name="Stajich J.E."/>
            <person name="Zupancic J."/>
            <person name="Zalar P."/>
            <person name="Gunde-Cimerman N."/>
        </authorList>
    </citation>
    <scope>NUCLEOTIDE SEQUENCE [LARGE SCALE GENOMIC DNA]</scope>
    <source>
        <strain evidence="4 5">EXF-151</strain>
    </source>
</reference>